<reference evidence="2" key="1">
    <citation type="submission" date="2016-10" db="EMBL/GenBank/DDBJ databases">
        <authorList>
            <person name="Varghese N."/>
            <person name="Submissions S."/>
        </authorList>
    </citation>
    <scope>NUCLEOTIDE SEQUENCE [LARGE SCALE GENOMIC DNA]</scope>
    <source>
        <strain evidence="2">DSM 25055</strain>
    </source>
</reference>
<dbReference type="PROSITE" id="PS51257">
    <property type="entry name" value="PROKAR_LIPOPROTEIN"/>
    <property type="match status" value="1"/>
</dbReference>
<dbReference type="RefSeq" id="WP_090620313.1">
    <property type="nucleotide sequence ID" value="NZ_FOFD01000005.1"/>
</dbReference>
<dbReference type="AlphaFoldDB" id="A0A1H9NRS2"/>
<name>A0A1H9NRS2_9EURY</name>
<accession>A0A1H9NRS2</accession>
<organism evidence="1 2">
    <name type="scientific">Natrinema salaciae</name>
    <dbReference type="NCBI Taxonomy" id="1186196"/>
    <lineage>
        <taxon>Archaea</taxon>
        <taxon>Methanobacteriati</taxon>
        <taxon>Methanobacteriota</taxon>
        <taxon>Stenosarchaea group</taxon>
        <taxon>Halobacteria</taxon>
        <taxon>Halobacteriales</taxon>
        <taxon>Natrialbaceae</taxon>
        <taxon>Natrinema</taxon>
    </lineage>
</organism>
<protein>
    <recommendedName>
        <fullName evidence="3">TRAP transporter solute receptor, TAXI family</fullName>
    </recommendedName>
</protein>
<dbReference type="Proteomes" id="UP000199114">
    <property type="component" value="Unassembled WGS sequence"/>
</dbReference>
<dbReference type="OrthoDB" id="27995at2157"/>
<evidence type="ECO:0008006" key="3">
    <source>
        <dbReference type="Google" id="ProtNLM"/>
    </source>
</evidence>
<dbReference type="Gene3D" id="3.40.190.10">
    <property type="entry name" value="Periplasmic binding protein-like II"/>
    <property type="match status" value="2"/>
</dbReference>
<dbReference type="EMBL" id="FOFD01000005">
    <property type="protein sequence ID" value="SER38329.1"/>
    <property type="molecule type" value="Genomic_DNA"/>
</dbReference>
<gene>
    <name evidence="1" type="ORF">SAMN04489841_3700</name>
</gene>
<dbReference type="SUPFAM" id="SSF53850">
    <property type="entry name" value="Periplasmic binding protein-like II"/>
    <property type="match status" value="1"/>
</dbReference>
<dbReference type="STRING" id="1186196.SAMN04489841_3700"/>
<dbReference type="Pfam" id="PF16868">
    <property type="entry name" value="NMT1_3"/>
    <property type="match status" value="1"/>
</dbReference>
<dbReference type="InterPro" id="IPR011852">
    <property type="entry name" value="TRAP_TAXI"/>
</dbReference>
<evidence type="ECO:0000313" key="1">
    <source>
        <dbReference type="EMBL" id="SER38329.1"/>
    </source>
</evidence>
<sequence length="350" mass="38328">MFENGRQTRRGVLKGTAGIGALSLAGCLGGGGGGDQVDLTVGSSSSGSSTYGNSQAIQRVVSQQSDYLNFITQDAGGDPQSIRLYADGEINSYSAGNYIMNQALTETGPFEDDPVSDFPQLGFGHLSLNLYWMALEDSDIQTTDDLAGRDVYALPASWGLRAMTEEMYGNAGLWQGLSENVVNVETTQAASALEEGRVEAFIVYTSNYTQLPSWAAEIDSRVSVRAIEMTDDYVQAAQDFAGAGYEEVDEIGGWEQDVQGGNFPKHTWTETYPYYFSPDVPADAIYDLMEICHNNYESMQEANPTILDWSDPSNFTFALTHTDEIPIHPGAADWYEENDVWDDSWTRGDE</sequence>
<evidence type="ECO:0000313" key="2">
    <source>
        <dbReference type="Proteomes" id="UP000199114"/>
    </source>
</evidence>
<keyword evidence="2" id="KW-1185">Reference proteome</keyword>
<proteinExistence type="predicted"/>